<dbReference type="Proteomes" id="UP001501842">
    <property type="component" value="Unassembled WGS sequence"/>
</dbReference>
<accession>A0ABN3U935</accession>
<gene>
    <name evidence="1" type="ORF">GCM10010439_30140</name>
</gene>
<dbReference type="RefSeq" id="WP_344450997.1">
    <property type="nucleotide sequence ID" value="NZ_BAAATZ010000012.1"/>
</dbReference>
<name>A0ABN3U935_9ACTN</name>
<organism evidence="1 2">
    <name type="scientific">Actinocorallia aurantiaca</name>
    <dbReference type="NCBI Taxonomy" id="46204"/>
    <lineage>
        <taxon>Bacteria</taxon>
        <taxon>Bacillati</taxon>
        <taxon>Actinomycetota</taxon>
        <taxon>Actinomycetes</taxon>
        <taxon>Streptosporangiales</taxon>
        <taxon>Thermomonosporaceae</taxon>
        <taxon>Actinocorallia</taxon>
    </lineage>
</organism>
<proteinExistence type="predicted"/>
<keyword evidence="2" id="KW-1185">Reference proteome</keyword>
<evidence type="ECO:0000313" key="1">
    <source>
        <dbReference type="EMBL" id="GAA2726716.1"/>
    </source>
</evidence>
<dbReference type="EMBL" id="BAAATZ010000012">
    <property type="protein sequence ID" value="GAA2726716.1"/>
    <property type="molecule type" value="Genomic_DNA"/>
</dbReference>
<reference evidence="1 2" key="1">
    <citation type="journal article" date="2019" name="Int. J. Syst. Evol. Microbiol.">
        <title>The Global Catalogue of Microorganisms (GCM) 10K type strain sequencing project: providing services to taxonomists for standard genome sequencing and annotation.</title>
        <authorList>
            <consortium name="The Broad Institute Genomics Platform"/>
            <consortium name="The Broad Institute Genome Sequencing Center for Infectious Disease"/>
            <person name="Wu L."/>
            <person name="Ma J."/>
        </authorList>
    </citation>
    <scope>NUCLEOTIDE SEQUENCE [LARGE SCALE GENOMIC DNA]</scope>
    <source>
        <strain evidence="1 2">JCM 8201</strain>
    </source>
</reference>
<evidence type="ECO:0000313" key="2">
    <source>
        <dbReference type="Proteomes" id="UP001501842"/>
    </source>
</evidence>
<comment type="caution">
    <text evidence="1">The sequence shown here is derived from an EMBL/GenBank/DDBJ whole genome shotgun (WGS) entry which is preliminary data.</text>
</comment>
<sequence length="48" mass="5058">MIPTKTTRRWPLYLAAAAFLLYAIKAPESAAASVQAVAASLSTFIGAF</sequence>
<protein>
    <submittedName>
        <fullName evidence="1">Uncharacterized protein</fullName>
    </submittedName>
</protein>